<dbReference type="InterPro" id="IPR009799">
    <property type="entry name" value="EthD_dom"/>
</dbReference>
<evidence type="ECO:0000313" key="4">
    <source>
        <dbReference type="EMBL" id="KAE9990096.1"/>
    </source>
</evidence>
<dbReference type="PANTHER" id="PTHR43157:SF31">
    <property type="entry name" value="PHOSPHATIDYLINOSITOL-GLYCAN BIOSYNTHESIS CLASS F PROTEIN"/>
    <property type="match status" value="1"/>
</dbReference>
<proteinExistence type="inferred from homology"/>
<feature type="domain" description="EthD" evidence="3">
    <location>
        <begin position="17"/>
        <end position="106"/>
    </location>
</feature>
<comment type="similarity">
    <text evidence="1">Belongs to the tpcK family.</text>
</comment>
<gene>
    <name evidence="4" type="ORF">EG327_001869</name>
</gene>
<dbReference type="AlphaFoldDB" id="A0A8H3VLQ6"/>
<dbReference type="PRINTS" id="PR00081">
    <property type="entry name" value="GDHRDH"/>
</dbReference>
<organism evidence="4 5">
    <name type="scientific">Venturia inaequalis</name>
    <name type="common">Apple scab fungus</name>
    <dbReference type="NCBI Taxonomy" id="5025"/>
    <lineage>
        <taxon>Eukaryota</taxon>
        <taxon>Fungi</taxon>
        <taxon>Dikarya</taxon>
        <taxon>Ascomycota</taxon>
        <taxon>Pezizomycotina</taxon>
        <taxon>Dothideomycetes</taxon>
        <taxon>Pleosporomycetidae</taxon>
        <taxon>Venturiales</taxon>
        <taxon>Venturiaceae</taxon>
        <taxon>Venturia</taxon>
    </lineage>
</organism>
<dbReference type="EMBL" id="WNWR01000153">
    <property type="protein sequence ID" value="KAE9990096.1"/>
    <property type="molecule type" value="Genomic_DNA"/>
</dbReference>
<keyword evidence="5" id="KW-1185">Reference proteome</keyword>
<protein>
    <recommendedName>
        <fullName evidence="3">EthD domain-containing protein</fullName>
    </recommendedName>
</protein>
<dbReference type="Pfam" id="PF00106">
    <property type="entry name" value="adh_short"/>
    <property type="match status" value="1"/>
</dbReference>
<reference evidence="4 5" key="1">
    <citation type="submission" date="2019-07" db="EMBL/GenBank/DDBJ databases">
        <title>Venturia inaequalis Genome Resource.</title>
        <authorList>
            <person name="Lichtner F.J."/>
        </authorList>
    </citation>
    <scope>NUCLEOTIDE SEQUENCE [LARGE SCALE GENOMIC DNA]</scope>
    <source>
        <strain evidence="4 5">DMI_063113</strain>
    </source>
</reference>
<accession>A0A8H3VLQ6</accession>
<dbReference type="InterPro" id="IPR002347">
    <property type="entry name" value="SDR_fam"/>
</dbReference>
<keyword evidence="2" id="KW-0560">Oxidoreductase</keyword>
<dbReference type="InterPro" id="IPR036291">
    <property type="entry name" value="NAD(P)-bd_dom_sf"/>
</dbReference>
<dbReference type="GO" id="GO:0016491">
    <property type="term" value="F:oxidoreductase activity"/>
    <property type="evidence" value="ECO:0007669"/>
    <property type="project" value="UniProtKB-KW"/>
</dbReference>
<sequence length="470" mass="52463">MATTNTNAIPQALLRRKPFTTKEQFSTYWFEKHAAIVLPYFLANGVDYYAQIHDPILTTKISAEDLNVSEWDGAAELKFKDPKPEGPEGANRYFQDIVLADERKFLVSEALEHYKMVDGGTVTGDRKVIIEDGKVVYELCYLENVKIWQIEFLKGQFKRLPYPDGDFPGQTIIITGANCGLGLEAARHFVRLRARLVILACRNEAKGWSAKATIEKTTGRTGVVEVWPLDLASFDSVKEFCKRIEDIDRVDIFIANAGIATPKFGFVEGFESTITVNVISTFLLVILLIPKMKESSQKFDAKSRVVVVTSDAHHMAKFPERSASNVFDAFKDPTSKSQDDRYPTSKLLEILIVRELTTATPNVVVNSVNPGYCKSELQRYATPLRYILVKLGGFFVARSTEVGSRTLFAGAVSGEETNGKYMSNCAIAKPVAWIDTEHGLQIGNKVWVNLLEVLDTIQPGIKSWLLKGTV</sequence>
<dbReference type="Gene3D" id="3.30.70.100">
    <property type="match status" value="1"/>
</dbReference>
<dbReference type="PANTHER" id="PTHR43157">
    <property type="entry name" value="PHOSPHATIDYLINOSITOL-GLYCAN BIOSYNTHESIS CLASS F PROTEIN-RELATED"/>
    <property type="match status" value="1"/>
</dbReference>
<comment type="caution">
    <text evidence="4">The sequence shown here is derived from an EMBL/GenBank/DDBJ whole genome shotgun (WGS) entry which is preliminary data.</text>
</comment>
<dbReference type="SUPFAM" id="SSF51735">
    <property type="entry name" value="NAD(P)-binding Rossmann-fold domains"/>
    <property type="match status" value="1"/>
</dbReference>
<dbReference type="Pfam" id="PF07110">
    <property type="entry name" value="EthD"/>
    <property type="match status" value="1"/>
</dbReference>
<evidence type="ECO:0000256" key="1">
    <source>
        <dbReference type="ARBA" id="ARBA00005986"/>
    </source>
</evidence>
<evidence type="ECO:0000259" key="3">
    <source>
        <dbReference type="Pfam" id="PF07110"/>
    </source>
</evidence>
<evidence type="ECO:0000313" key="5">
    <source>
        <dbReference type="Proteomes" id="UP000490939"/>
    </source>
</evidence>
<name>A0A8H3VLQ6_VENIN</name>
<evidence type="ECO:0000256" key="2">
    <source>
        <dbReference type="ARBA" id="ARBA00023002"/>
    </source>
</evidence>
<dbReference type="Proteomes" id="UP000490939">
    <property type="component" value="Unassembled WGS sequence"/>
</dbReference>
<dbReference type="Gene3D" id="3.40.50.720">
    <property type="entry name" value="NAD(P)-binding Rossmann-like Domain"/>
    <property type="match status" value="1"/>
</dbReference>